<dbReference type="EMBL" id="JAPJZI010000001">
    <property type="protein sequence ID" value="MDA5398785.1"/>
    <property type="molecule type" value="Genomic_DNA"/>
</dbReference>
<accession>A0A9X3ZHQ4</accession>
<keyword evidence="3" id="KW-1185">Reference proteome</keyword>
<evidence type="ECO:0000256" key="1">
    <source>
        <dbReference type="SAM" id="MobiDB-lite"/>
    </source>
</evidence>
<protein>
    <submittedName>
        <fullName evidence="2">Uncharacterized protein</fullName>
    </submittedName>
</protein>
<name>A0A9X3ZHQ4_9HYPH</name>
<reference evidence="2" key="1">
    <citation type="submission" date="2022-11" db="EMBL/GenBank/DDBJ databases">
        <title>Draft genome sequence of Hoeflea poritis E7-10 and Hoeflea prorocentri PM5-8, separated from scleractinian coral Porites lutea and marine dinoflagellate.</title>
        <authorList>
            <person name="Zhang G."/>
            <person name="Wei Q."/>
            <person name="Cai L."/>
        </authorList>
    </citation>
    <scope>NUCLEOTIDE SEQUENCE</scope>
    <source>
        <strain evidence="2">PM5-8</strain>
    </source>
</reference>
<dbReference type="AlphaFoldDB" id="A0A9X3ZHQ4"/>
<comment type="caution">
    <text evidence="2">The sequence shown here is derived from an EMBL/GenBank/DDBJ whole genome shotgun (WGS) entry which is preliminary data.</text>
</comment>
<dbReference type="RefSeq" id="WP_267990189.1">
    <property type="nucleotide sequence ID" value="NZ_JAPJZI010000001.1"/>
</dbReference>
<feature type="region of interest" description="Disordered" evidence="1">
    <location>
        <begin position="208"/>
        <end position="230"/>
    </location>
</feature>
<dbReference type="Proteomes" id="UP001151234">
    <property type="component" value="Unassembled WGS sequence"/>
</dbReference>
<proteinExistence type="predicted"/>
<evidence type="ECO:0000313" key="3">
    <source>
        <dbReference type="Proteomes" id="UP001151234"/>
    </source>
</evidence>
<organism evidence="2 3">
    <name type="scientific">Hoeflea prorocentri</name>
    <dbReference type="NCBI Taxonomy" id="1922333"/>
    <lineage>
        <taxon>Bacteria</taxon>
        <taxon>Pseudomonadati</taxon>
        <taxon>Pseudomonadota</taxon>
        <taxon>Alphaproteobacteria</taxon>
        <taxon>Hyphomicrobiales</taxon>
        <taxon>Rhizobiaceae</taxon>
        <taxon>Hoeflea</taxon>
    </lineage>
</organism>
<gene>
    <name evidence="2" type="ORF">OQ273_09415</name>
</gene>
<evidence type="ECO:0000313" key="2">
    <source>
        <dbReference type="EMBL" id="MDA5398785.1"/>
    </source>
</evidence>
<sequence>MTQPTTPYMETTRKFVEKTGKLAMPIARELGVSPTAIIGAVANEYDTRKQWGWGVQAGADVWARMSSFGPYPRIPKQRIEPSSGKPGVLRKIVNPFTIDIGPGNIRVDAAISMVQDYVERHKKTKKDPLGLLKYRNDYDSLVNDLLNFENPKASYAIAGLFLAEGQKLLKQKSRHAWDKLSPDQKDALLVTYFKIGKEQIERNIDKRLNAPNRSPGDFAYNPRGDGGQQHLNNADNLRKWLRMPRMDYPTTHLDTGPKQLTIDR</sequence>